<proteinExistence type="predicted"/>
<keyword evidence="2" id="KW-1185">Reference proteome</keyword>
<gene>
    <name evidence="1" type="ORF">GRX01_14395</name>
</gene>
<dbReference type="InterPro" id="IPR008979">
    <property type="entry name" value="Galactose-bd-like_sf"/>
</dbReference>
<protein>
    <submittedName>
        <fullName evidence="1">Uncharacterized protein</fullName>
    </submittedName>
</protein>
<dbReference type="RefSeq" id="WP_159668934.1">
    <property type="nucleotide sequence ID" value="NZ_WUUS01000009.1"/>
</dbReference>
<dbReference type="Proteomes" id="UP000437065">
    <property type="component" value="Unassembled WGS sequence"/>
</dbReference>
<dbReference type="OrthoDB" id="317492at2157"/>
<dbReference type="Gene3D" id="2.60.120.260">
    <property type="entry name" value="Galactose-binding domain-like"/>
    <property type="match status" value="1"/>
</dbReference>
<name>A0A6B0T163_9EURY</name>
<evidence type="ECO:0000313" key="2">
    <source>
        <dbReference type="Proteomes" id="UP000437065"/>
    </source>
</evidence>
<dbReference type="SUPFAM" id="SSF49785">
    <property type="entry name" value="Galactose-binding domain-like"/>
    <property type="match status" value="1"/>
</dbReference>
<sequence length="139" mass="15191">MTERATYATVYLGAQLSPAESSLDLDWADDAGARTDDHEFAVSTDEPREAYLEIQAFDVAEYGHDVIVNGEPLSGFDIPPNEGWQLWSDTVTGVDLREGTNTLAIARDTDTGDAFAVGTIRVHWKEPVDGDPSTERVDC</sequence>
<organism evidence="1 2">
    <name type="scientific">Halobaculum saliterrae</name>
    <dbReference type="NCBI Taxonomy" id="2073113"/>
    <lineage>
        <taxon>Archaea</taxon>
        <taxon>Methanobacteriati</taxon>
        <taxon>Methanobacteriota</taxon>
        <taxon>Stenosarchaea group</taxon>
        <taxon>Halobacteria</taxon>
        <taxon>Halobacteriales</taxon>
        <taxon>Haloferacaceae</taxon>
        <taxon>Halobaculum</taxon>
    </lineage>
</organism>
<dbReference type="EMBL" id="WUUS01000009">
    <property type="protein sequence ID" value="MXR42523.1"/>
    <property type="molecule type" value="Genomic_DNA"/>
</dbReference>
<dbReference type="AlphaFoldDB" id="A0A6B0T163"/>
<dbReference type="InterPro" id="IPR055807">
    <property type="entry name" value="DUF7383"/>
</dbReference>
<accession>A0A6B0T163</accession>
<comment type="caution">
    <text evidence="1">The sequence shown here is derived from an EMBL/GenBank/DDBJ whole genome shotgun (WGS) entry which is preliminary data.</text>
</comment>
<evidence type="ECO:0000313" key="1">
    <source>
        <dbReference type="EMBL" id="MXR42523.1"/>
    </source>
</evidence>
<reference evidence="1 2" key="1">
    <citation type="submission" date="2019-12" db="EMBL/GenBank/DDBJ databases">
        <title>Isolation and characterization of three novel carbon monoxide-oxidizing members of Halobacteria from salione crusts and soils.</title>
        <authorList>
            <person name="Myers M.R."/>
            <person name="King G.M."/>
        </authorList>
    </citation>
    <scope>NUCLEOTIDE SEQUENCE [LARGE SCALE GENOMIC DNA]</scope>
    <source>
        <strain evidence="1 2">WSA2</strain>
    </source>
</reference>
<dbReference type="Pfam" id="PF24108">
    <property type="entry name" value="DUF7383"/>
    <property type="match status" value="1"/>
</dbReference>